<dbReference type="InterPro" id="IPR000772">
    <property type="entry name" value="Ricin_B_lectin"/>
</dbReference>
<dbReference type="PROSITE" id="PS50231">
    <property type="entry name" value="RICIN_B_LECTIN"/>
    <property type="match status" value="1"/>
</dbReference>
<organism evidence="2 3">
    <name type="scientific">Dactylosporangium darangshiense</name>
    <dbReference type="NCBI Taxonomy" id="579108"/>
    <lineage>
        <taxon>Bacteria</taxon>
        <taxon>Bacillati</taxon>
        <taxon>Actinomycetota</taxon>
        <taxon>Actinomycetes</taxon>
        <taxon>Micromonosporales</taxon>
        <taxon>Micromonosporaceae</taxon>
        <taxon>Dactylosporangium</taxon>
    </lineage>
</organism>
<gene>
    <name evidence="2" type="ORF">GCM10022255_077770</name>
</gene>
<proteinExistence type="predicted"/>
<dbReference type="SUPFAM" id="SSF50370">
    <property type="entry name" value="Ricin B-like lectins"/>
    <property type="match status" value="1"/>
</dbReference>
<accession>A0ABP8DKG9</accession>
<sequence>MRPPTRWTRGTPPPFGCPGAPGRFHGLRGPHRVVNAGGTIVNPNSGKCLDASGRGTANDTQLQTWDCYVGGTQSNQVWTIR</sequence>
<dbReference type="Pfam" id="PF14200">
    <property type="entry name" value="RicinB_lectin_2"/>
    <property type="match status" value="1"/>
</dbReference>
<keyword evidence="3" id="KW-1185">Reference proteome</keyword>
<dbReference type="InterPro" id="IPR035992">
    <property type="entry name" value="Ricin_B-like_lectins"/>
</dbReference>
<evidence type="ECO:0000313" key="3">
    <source>
        <dbReference type="Proteomes" id="UP001500620"/>
    </source>
</evidence>
<comment type="caution">
    <text evidence="2">The sequence shown here is derived from an EMBL/GenBank/DDBJ whole genome shotgun (WGS) entry which is preliminary data.</text>
</comment>
<reference evidence="3" key="1">
    <citation type="journal article" date="2019" name="Int. J. Syst. Evol. Microbiol.">
        <title>The Global Catalogue of Microorganisms (GCM) 10K type strain sequencing project: providing services to taxonomists for standard genome sequencing and annotation.</title>
        <authorList>
            <consortium name="The Broad Institute Genomics Platform"/>
            <consortium name="The Broad Institute Genome Sequencing Center for Infectious Disease"/>
            <person name="Wu L."/>
            <person name="Ma J."/>
        </authorList>
    </citation>
    <scope>NUCLEOTIDE SEQUENCE [LARGE SCALE GENOMIC DNA]</scope>
    <source>
        <strain evidence="3">JCM 17441</strain>
    </source>
</reference>
<feature type="domain" description="Ricin B lectin" evidence="1">
    <location>
        <begin position="38"/>
        <end position="80"/>
    </location>
</feature>
<evidence type="ECO:0000313" key="2">
    <source>
        <dbReference type="EMBL" id="GAA4258158.1"/>
    </source>
</evidence>
<protein>
    <recommendedName>
        <fullName evidence="1">Ricin B lectin domain-containing protein</fullName>
    </recommendedName>
</protein>
<name>A0ABP8DKG9_9ACTN</name>
<evidence type="ECO:0000259" key="1">
    <source>
        <dbReference type="Pfam" id="PF14200"/>
    </source>
</evidence>
<dbReference type="EMBL" id="BAABAT010000030">
    <property type="protein sequence ID" value="GAA4258158.1"/>
    <property type="molecule type" value="Genomic_DNA"/>
</dbReference>
<dbReference type="Proteomes" id="UP001500620">
    <property type="component" value="Unassembled WGS sequence"/>
</dbReference>
<dbReference type="Gene3D" id="2.80.10.50">
    <property type="match status" value="1"/>
</dbReference>